<feature type="domain" description="DNA-directed RNA polymerase RpoA/D/Rpb3-type" evidence="8">
    <location>
        <begin position="25"/>
        <end position="232"/>
    </location>
</feature>
<evidence type="ECO:0000256" key="3">
    <source>
        <dbReference type="ARBA" id="ARBA00022478"/>
    </source>
</evidence>
<evidence type="ECO:0000256" key="4">
    <source>
        <dbReference type="ARBA" id="ARBA00022679"/>
    </source>
</evidence>
<dbReference type="EMBL" id="BARS01028113">
    <property type="protein sequence ID" value="GAG04663.1"/>
    <property type="molecule type" value="Genomic_DNA"/>
</dbReference>
<dbReference type="FunFam" id="2.170.120.12:FF:000001">
    <property type="entry name" value="DNA-directed RNA polymerase subunit alpha"/>
    <property type="match status" value="1"/>
</dbReference>
<keyword evidence="4" id="KW-0808">Transferase</keyword>
<keyword evidence="3" id="KW-0240">DNA-directed RNA polymerase</keyword>
<keyword evidence="5" id="KW-0548">Nucleotidyltransferase</keyword>
<comment type="similarity">
    <text evidence="1">Belongs to the RNA polymerase alpha chain family.</text>
</comment>
<dbReference type="InterPro" id="IPR011263">
    <property type="entry name" value="DNA-dir_RNA_pol_RpoA/D/Rpb3"/>
</dbReference>
<keyword evidence="6" id="KW-0804">Transcription</keyword>
<evidence type="ECO:0000256" key="5">
    <source>
        <dbReference type="ARBA" id="ARBA00022695"/>
    </source>
</evidence>
<dbReference type="GO" id="GO:0005737">
    <property type="term" value="C:cytoplasm"/>
    <property type="evidence" value="ECO:0007669"/>
    <property type="project" value="UniProtKB-ARBA"/>
</dbReference>
<accession>X0UWH4</accession>
<dbReference type="CDD" id="cd06928">
    <property type="entry name" value="RNAP_alpha_NTD"/>
    <property type="match status" value="1"/>
</dbReference>
<dbReference type="GO" id="GO:0003899">
    <property type="term" value="F:DNA-directed RNA polymerase activity"/>
    <property type="evidence" value="ECO:0007669"/>
    <property type="project" value="UniProtKB-EC"/>
</dbReference>
<comment type="caution">
    <text evidence="9">The sequence shown here is derived from an EMBL/GenBank/DDBJ whole genome shotgun (WGS) entry which is preliminary data.</text>
</comment>
<dbReference type="GO" id="GO:0000428">
    <property type="term" value="C:DNA-directed RNA polymerase complex"/>
    <property type="evidence" value="ECO:0007669"/>
    <property type="project" value="UniProtKB-KW"/>
</dbReference>
<dbReference type="SUPFAM" id="SSF55257">
    <property type="entry name" value="RBP11-like subunits of RNA polymerase"/>
    <property type="match status" value="1"/>
</dbReference>
<dbReference type="SUPFAM" id="SSF56553">
    <property type="entry name" value="Insert subdomain of RNA polymerase alpha subunit"/>
    <property type="match status" value="1"/>
</dbReference>
<gene>
    <name evidence="9" type="ORF">S01H1_44093</name>
</gene>
<dbReference type="InterPro" id="IPR011773">
    <property type="entry name" value="DNA-dir_RpoA"/>
</dbReference>
<dbReference type="GO" id="GO:0046983">
    <property type="term" value="F:protein dimerization activity"/>
    <property type="evidence" value="ECO:0007669"/>
    <property type="project" value="InterPro"/>
</dbReference>
<evidence type="ECO:0000259" key="8">
    <source>
        <dbReference type="SMART" id="SM00662"/>
    </source>
</evidence>
<dbReference type="Pfam" id="PF01193">
    <property type="entry name" value="RNA_pol_L"/>
    <property type="match status" value="1"/>
</dbReference>
<dbReference type="InterPro" id="IPR036643">
    <property type="entry name" value="RNApol_insert_sf"/>
</dbReference>
<feature type="non-terminal residue" evidence="9">
    <location>
        <position position="264"/>
    </location>
</feature>
<dbReference type="Gene3D" id="2.170.120.12">
    <property type="entry name" value="DNA-directed RNA polymerase, insert domain"/>
    <property type="match status" value="1"/>
</dbReference>
<evidence type="ECO:0000313" key="9">
    <source>
        <dbReference type="EMBL" id="GAG04663.1"/>
    </source>
</evidence>
<dbReference type="NCBIfam" id="NF003513">
    <property type="entry name" value="PRK05182.1-2"/>
    <property type="match status" value="1"/>
</dbReference>
<dbReference type="Pfam" id="PF01000">
    <property type="entry name" value="RNA_pol_A_bac"/>
    <property type="match status" value="1"/>
</dbReference>
<evidence type="ECO:0000256" key="6">
    <source>
        <dbReference type="ARBA" id="ARBA00023163"/>
    </source>
</evidence>
<reference evidence="9" key="1">
    <citation type="journal article" date="2014" name="Front. Microbiol.">
        <title>High frequency of phylogenetically diverse reductive dehalogenase-homologous genes in deep subseafloor sedimentary metagenomes.</title>
        <authorList>
            <person name="Kawai M."/>
            <person name="Futagami T."/>
            <person name="Toyoda A."/>
            <person name="Takaki Y."/>
            <person name="Nishi S."/>
            <person name="Hori S."/>
            <person name="Arai W."/>
            <person name="Tsubouchi T."/>
            <person name="Morono Y."/>
            <person name="Uchiyama I."/>
            <person name="Ito T."/>
            <person name="Fujiyama A."/>
            <person name="Inagaki F."/>
            <person name="Takami H."/>
        </authorList>
    </citation>
    <scope>NUCLEOTIDE SEQUENCE</scope>
    <source>
        <strain evidence="9">Expedition CK06-06</strain>
    </source>
</reference>
<proteinExistence type="inferred from homology"/>
<dbReference type="GO" id="GO:0003677">
    <property type="term" value="F:DNA binding"/>
    <property type="evidence" value="ECO:0007669"/>
    <property type="project" value="InterPro"/>
</dbReference>
<dbReference type="SMART" id="SM00662">
    <property type="entry name" value="RPOLD"/>
    <property type="match status" value="1"/>
</dbReference>
<evidence type="ECO:0000256" key="1">
    <source>
        <dbReference type="ARBA" id="ARBA00007123"/>
    </source>
</evidence>
<dbReference type="GO" id="GO:0006351">
    <property type="term" value="P:DNA-templated transcription"/>
    <property type="evidence" value="ECO:0007669"/>
    <property type="project" value="InterPro"/>
</dbReference>
<dbReference type="EC" id="2.7.7.6" evidence="2"/>
<dbReference type="NCBIfam" id="NF003519">
    <property type="entry name" value="PRK05182.2-5"/>
    <property type="match status" value="1"/>
</dbReference>
<dbReference type="Gene3D" id="3.30.1360.10">
    <property type="entry name" value="RNA polymerase, RBP11-like subunit"/>
    <property type="match status" value="1"/>
</dbReference>
<dbReference type="InterPro" id="IPR036603">
    <property type="entry name" value="RBP11-like"/>
</dbReference>
<comment type="catalytic activity">
    <reaction evidence="7">
        <text>RNA(n) + a ribonucleoside 5'-triphosphate = RNA(n+1) + diphosphate</text>
        <dbReference type="Rhea" id="RHEA:21248"/>
        <dbReference type="Rhea" id="RHEA-COMP:14527"/>
        <dbReference type="Rhea" id="RHEA-COMP:17342"/>
        <dbReference type="ChEBI" id="CHEBI:33019"/>
        <dbReference type="ChEBI" id="CHEBI:61557"/>
        <dbReference type="ChEBI" id="CHEBI:140395"/>
        <dbReference type="EC" id="2.7.7.6"/>
    </reaction>
</comment>
<evidence type="ECO:0000256" key="2">
    <source>
        <dbReference type="ARBA" id="ARBA00012418"/>
    </source>
</evidence>
<dbReference type="InterPro" id="IPR011262">
    <property type="entry name" value="DNA-dir_RNA_pol_insert"/>
</dbReference>
<dbReference type="AlphaFoldDB" id="X0UWH4"/>
<organism evidence="9">
    <name type="scientific">marine sediment metagenome</name>
    <dbReference type="NCBI Taxonomy" id="412755"/>
    <lineage>
        <taxon>unclassified sequences</taxon>
        <taxon>metagenomes</taxon>
        <taxon>ecological metagenomes</taxon>
    </lineage>
</organism>
<dbReference type="NCBIfam" id="TIGR02027">
    <property type="entry name" value="rpoA"/>
    <property type="match status" value="1"/>
</dbReference>
<evidence type="ECO:0000256" key="7">
    <source>
        <dbReference type="ARBA" id="ARBA00048552"/>
    </source>
</evidence>
<protein>
    <recommendedName>
        <fullName evidence="2">DNA-directed RNA polymerase</fullName>
        <ecNumber evidence="2">2.7.7.6</ecNumber>
    </recommendedName>
</protein>
<sequence>MGVKWRNFEMPKKLDCDESTYTDSYGKFIAEPFERGYGITVGNSLRRVLISSIEGSAVSSIKIEGILHEFSSIPGVVEDVPEIVLNVKKLILRAHTRNPKTIFIKMEKKGEVKAKDIITDETIEVINPDLHIATLSKNTKFYVEMEVGRGRGYVPAERNKKESHGVGVIPVDSLFSPVNKINFHVEDTRVGQMTDYDKLILEVWTNRSINPKEALLYAANILQKHLEVFANYGRLPEEEEVEEVEEDQQVYEKMRQPISELELS</sequence>
<name>X0UWH4_9ZZZZ</name>